<dbReference type="SUPFAM" id="SSF51905">
    <property type="entry name" value="FAD/NAD(P)-binding domain"/>
    <property type="match status" value="1"/>
</dbReference>
<protein>
    <submittedName>
        <fullName evidence="4">FAD-dependent oxidoreductase</fullName>
    </submittedName>
</protein>
<dbReference type="PANTHER" id="PTHR48105">
    <property type="entry name" value="THIOREDOXIN REDUCTASE 1-RELATED-RELATED"/>
    <property type="match status" value="1"/>
</dbReference>
<sequence>MDSQDARPVVLVAVTSADTRRDVVAQLERRYAADYRIETAADRAETTAIITALEDAGDAFALLLADAAMSPPDAESAFGSARRRFPDVRRGLVIEWGGWADPDTSTAVLNLMARGEIDYYVVRPGAVPDESFHRSMSEFLLDWQRAAGSKRVATVVGSDALPRTHQLRAILARSGVPHGYAPPESDEGTRILATAGLSEGPVVSLADGRLLVDPSNSELVQGLGLTTEVPSDRTVDLAIVGAGPAGLAAAVYAASEGLDVVVLERESVGGQAGSSSLIRNYLGFSRGVSGAELAQRAYQQAWVLGARFAHTREVAGLDVADGEFHLTIAPDDVLRARSVVLATGVSYRRLELPGLSPFVGSAVFYGASAVEAKAQTGRIAHVVGGGNSAGQAALHLARYAAEVYIIVRSANLAESMSKYLIDELDAAGVTVLTEQRVVGGGTGAYGGDGRLDHLRLRHRRTGEETVVRSDALFITIGAQPHTDWLHPSVLRDKWGFVLTGADVLEEGGRRAWPLDRHPGALESSVPGFFAVGDARRGSLKRVASAVGEGSVVISSVHTFLAEAAAARQHA</sequence>
<dbReference type="RefSeq" id="WP_386673321.1">
    <property type="nucleotide sequence ID" value="NZ_JBHLTG010000006.1"/>
</dbReference>
<feature type="domain" description="FAD/NAD(P)-binding" evidence="3">
    <location>
        <begin position="236"/>
        <end position="549"/>
    </location>
</feature>
<gene>
    <name evidence="4" type="ORF">ACFFGH_24800</name>
</gene>
<accession>A0ABV6RVQ6</accession>
<evidence type="ECO:0000313" key="5">
    <source>
        <dbReference type="Proteomes" id="UP001589896"/>
    </source>
</evidence>
<name>A0ABV6RVQ6_9GAMM</name>
<dbReference type="Proteomes" id="UP001589896">
    <property type="component" value="Unassembled WGS sequence"/>
</dbReference>
<evidence type="ECO:0000313" key="4">
    <source>
        <dbReference type="EMBL" id="MFC0681060.1"/>
    </source>
</evidence>
<keyword evidence="1" id="KW-0285">Flavoprotein</keyword>
<comment type="caution">
    <text evidence="4">The sequence shown here is derived from an EMBL/GenBank/DDBJ whole genome shotgun (WGS) entry which is preliminary data.</text>
</comment>
<organism evidence="4 5">
    <name type="scientific">Lysobacter korlensis</name>
    <dbReference type="NCBI Taxonomy" id="553636"/>
    <lineage>
        <taxon>Bacteria</taxon>
        <taxon>Pseudomonadati</taxon>
        <taxon>Pseudomonadota</taxon>
        <taxon>Gammaproteobacteria</taxon>
        <taxon>Lysobacterales</taxon>
        <taxon>Lysobacteraceae</taxon>
        <taxon>Lysobacter</taxon>
    </lineage>
</organism>
<proteinExistence type="predicted"/>
<evidence type="ECO:0000259" key="3">
    <source>
        <dbReference type="Pfam" id="PF07992"/>
    </source>
</evidence>
<evidence type="ECO:0000256" key="2">
    <source>
        <dbReference type="ARBA" id="ARBA00023002"/>
    </source>
</evidence>
<dbReference type="PRINTS" id="PR00368">
    <property type="entry name" value="FADPNR"/>
</dbReference>
<dbReference type="EMBL" id="JBHLTG010000006">
    <property type="protein sequence ID" value="MFC0681060.1"/>
    <property type="molecule type" value="Genomic_DNA"/>
</dbReference>
<evidence type="ECO:0000256" key="1">
    <source>
        <dbReference type="ARBA" id="ARBA00022630"/>
    </source>
</evidence>
<dbReference type="InterPro" id="IPR036188">
    <property type="entry name" value="FAD/NAD-bd_sf"/>
</dbReference>
<keyword evidence="5" id="KW-1185">Reference proteome</keyword>
<dbReference type="Pfam" id="PF07992">
    <property type="entry name" value="Pyr_redox_2"/>
    <property type="match status" value="1"/>
</dbReference>
<dbReference type="Gene3D" id="3.50.50.60">
    <property type="entry name" value="FAD/NAD(P)-binding domain"/>
    <property type="match status" value="2"/>
</dbReference>
<dbReference type="InterPro" id="IPR023753">
    <property type="entry name" value="FAD/NAD-binding_dom"/>
</dbReference>
<dbReference type="PRINTS" id="PR00469">
    <property type="entry name" value="PNDRDTASEII"/>
</dbReference>
<keyword evidence="2" id="KW-0560">Oxidoreductase</keyword>
<reference evidence="4 5" key="1">
    <citation type="submission" date="2024-09" db="EMBL/GenBank/DDBJ databases">
        <authorList>
            <person name="Sun Q."/>
            <person name="Mori K."/>
        </authorList>
    </citation>
    <scope>NUCLEOTIDE SEQUENCE [LARGE SCALE GENOMIC DNA]</scope>
    <source>
        <strain evidence="4 5">KCTC 23076</strain>
    </source>
</reference>
<dbReference type="InterPro" id="IPR050097">
    <property type="entry name" value="Ferredoxin-NADP_redctase_2"/>
</dbReference>